<keyword evidence="1" id="KW-0472">Membrane</keyword>
<keyword evidence="1" id="KW-1133">Transmembrane helix</keyword>
<dbReference type="AlphaFoldDB" id="A0AAC9UKZ8"/>
<dbReference type="KEGG" id="png:PNIG_a2749"/>
<feature type="transmembrane region" description="Helical" evidence="1">
    <location>
        <begin position="39"/>
        <end position="58"/>
    </location>
</feature>
<accession>A0AAC9UKZ8</accession>
<evidence type="ECO:0000313" key="3">
    <source>
        <dbReference type="Proteomes" id="UP000198329"/>
    </source>
</evidence>
<protein>
    <recommendedName>
        <fullName evidence="4">Orphan protein</fullName>
    </recommendedName>
</protein>
<evidence type="ECO:0000313" key="2">
    <source>
        <dbReference type="EMBL" id="ASM54731.1"/>
    </source>
</evidence>
<name>A0AAC9UKZ8_9GAMM</name>
<gene>
    <name evidence="2" type="ORF">PNIG_a2749</name>
</gene>
<evidence type="ECO:0000256" key="1">
    <source>
        <dbReference type="SAM" id="Phobius"/>
    </source>
</evidence>
<sequence>MFAAFCLYGCQLIAAYNLKAYKDVDITDLNTFNYKFKVFIFKVLRWILVANWFIVCNWNRACNKNRL</sequence>
<organism evidence="2 3">
    <name type="scientific">Pseudoalteromonas nigrifaciens</name>
    <dbReference type="NCBI Taxonomy" id="28109"/>
    <lineage>
        <taxon>Bacteria</taxon>
        <taxon>Pseudomonadati</taxon>
        <taxon>Pseudomonadota</taxon>
        <taxon>Gammaproteobacteria</taxon>
        <taxon>Alteromonadales</taxon>
        <taxon>Pseudoalteromonadaceae</taxon>
        <taxon>Pseudoalteromonas</taxon>
    </lineage>
</organism>
<evidence type="ECO:0008006" key="4">
    <source>
        <dbReference type="Google" id="ProtNLM"/>
    </source>
</evidence>
<proteinExistence type="predicted"/>
<keyword evidence="1" id="KW-0812">Transmembrane</keyword>
<dbReference type="EMBL" id="CP011036">
    <property type="protein sequence ID" value="ASM54731.1"/>
    <property type="molecule type" value="Genomic_DNA"/>
</dbReference>
<keyword evidence="3" id="KW-1185">Reference proteome</keyword>
<dbReference type="Proteomes" id="UP000198329">
    <property type="component" value="Chromosome I"/>
</dbReference>
<reference evidence="2 3" key="1">
    <citation type="submission" date="2015-03" db="EMBL/GenBank/DDBJ databases">
        <authorList>
            <person name="Xie B.-B."/>
            <person name="Rong J.-C."/>
            <person name="Qin Q.-L."/>
            <person name="Zhang Y.-Z."/>
        </authorList>
    </citation>
    <scope>NUCLEOTIDE SEQUENCE [LARGE SCALE GENOMIC DNA]</scope>
    <source>
        <strain evidence="2 3">KMM 661</strain>
    </source>
</reference>